<dbReference type="InterPro" id="IPR008042">
    <property type="entry name" value="Retrotrans_Pao"/>
</dbReference>
<dbReference type="PANTHER" id="PTHR22955:SF77">
    <property type="entry name" value="ASPARTIC PUTATIVE DOMAIN-CONTAINING PROTEIN-RELATED"/>
    <property type="match status" value="1"/>
</dbReference>
<keyword evidence="2" id="KW-1185">Reference proteome</keyword>
<feature type="non-terminal residue" evidence="1">
    <location>
        <position position="1"/>
    </location>
</feature>
<sequence>PDWDDPLSSDITKEWCDWAAQLKTMVNFSIPRSLFSTKIKEYHLHVFADASLRAYGVAAYVRGVDFSNNKRDEDTMMLPRLELTAALLAARLQHFLHKVLTIKISETVCWTNSSITIHWKPYVANRVREIQTLTNNTRGWYHCPGSDNPADLLTRGITANVLIQSKL</sequence>
<dbReference type="OrthoDB" id="6774269at2759"/>
<dbReference type="Pfam" id="PF05380">
    <property type="entry name" value="Peptidase_A17"/>
    <property type="match status" value="1"/>
</dbReference>
<dbReference type="AlphaFoldDB" id="A0A8K0CQU8"/>
<evidence type="ECO:0000313" key="2">
    <source>
        <dbReference type="Proteomes" id="UP000801492"/>
    </source>
</evidence>
<proteinExistence type="predicted"/>
<comment type="caution">
    <text evidence="1">The sequence shown here is derived from an EMBL/GenBank/DDBJ whole genome shotgun (WGS) entry which is preliminary data.</text>
</comment>
<evidence type="ECO:0000313" key="1">
    <source>
        <dbReference type="EMBL" id="KAF2891924.1"/>
    </source>
</evidence>
<reference evidence="1" key="1">
    <citation type="submission" date="2019-08" db="EMBL/GenBank/DDBJ databases">
        <title>The genome of the North American firefly Photinus pyralis.</title>
        <authorList>
            <consortium name="Photinus pyralis genome working group"/>
            <person name="Fallon T.R."/>
            <person name="Sander Lower S.E."/>
            <person name="Weng J.-K."/>
        </authorList>
    </citation>
    <scope>NUCLEOTIDE SEQUENCE</scope>
    <source>
        <strain evidence="1">TRF0915ILg1</strain>
        <tissue evidence="1">Whole body</tissue>
    </source>
</reference>
<dbReference type="PANTHER" id="PTHR22955">
    <property type="entry name" value="RETROTRANSPOSON"/>
    <property type="match status" value="1"/>
</dbReference>
<gene>
    <name evidence="1" type="ORF">ILUMI_14249</name>
</gene>
<organism evidence="1 2">
    <name type="scientific">Ignelater luminosus</name>
    <name type="common">Cucubano</name>
    <name type="synonym">Pyrophorus luminosus</name>
    <dbReference type="NCBI Taxonomy" id="2038154"/>
    <lineage>
        <taxon>Eukaryota</taxon>
        <taxon>Metazoa</taxon>
        <taxon>Ecdysozoa</taxon>
        <taxon>Arthropoda</taxon>
        <taxon>Hexapoda</taxon>
        <taxon>Insecta</taxon>
        <taxon>Pterygota</taxon>
        <taxon>Neoptera</taxon>
        <taxon>Endopterygota</taxon>
        <taxon>Coleoptera</taxon>
        <taxon>Polyphaga</taxon>
        <taxon>Elateriformia</taxon>
        <taxon>Elateroidea</taxon>
        <taxon>Elateridae</taxon>
        <taxon>Agrypninae</taxon>
        <taxon>Pyrophorini</taxon>
        <taxon>Ignelater</taxon>
    </lineage>
</organism>
<dbReference type="EMBL" id="VTPC01019160">
    <property type="protein sequence ID" value="KAF2891924.1"/>
    <property type="molecule type" value="Genomic_DNA"/>
</dbReference>
<dbReference type="Proteomes" id="UP000801492">
    <property type="component" value="Unassembled WGS sequence"/>
</dbReference>
<accession>A0A8K0CQU8</accession>
<protein>
    <submittedName>
        <fullName evidence="1">Uncharacterized protein</fullName>
    </submittedName>
</protein>
<name>A0A8K0CQU8_IGNLU</name>